<dbReference type="Gene3D" id="2.60.120.290">
    <property type="entry name" value="Spermadhesin, CUB domain"/>
    <property type="match status" value="1"/>
</dbReference>
<evidence type="ECO:0000256" key="10">
    <source>
        <dbReference type="PROSITE-ProRule" id="PRU00196"/>
    </source>
</evidence>
<dbReference type="InterPro" id="IPR001190">
    <property type="entry name" value="SRCR"/>
</dbReference>
<keyword evidence="6" id="KW-1133">Transmembrane helix</keyword>
<dbReference type="SUPFAM" id="SSF56487">
    <property type="entry name" value="SRCR-like"/>
    <property type="match status" value="1"/>
</dbReference>
<dbReference type="PANTHER" id="PTHR24251:SF37">
    <property type="entry name" value="CUB DOMAIN-CONTAINING PROTEIN"/>
    <property type="match status" value="1"/>
</dbReference>
<protein>
    <submittedName>
        <fullName evidence="14">Uncharacterized protein</fullName>
    </submittedName>
</protein>
<evidence type="ECO:0000259" key="13">
    <source>
        <dbReference type="PROSITE" id="PS51406"/>
    </source>
</evidence>
<dbReference type="InterPro" id="IPR036772">
    <property type="entry name" value="SRCR-like_dom_sf"/>
</dbReference>
<comment type="caution">
    <text evidence="10">Lacks conserved residue(s) required for the propagation of feature annotation.</text>
</comment>
<evidence type="ECO:0000256" key="1">
    <source>
        <dbReference type="ARBA" id="ARBA00004167"/>
    </source>
</evidence>
<dbReference type="FunFam" id="2.60.120.290:FF:000013">
    <property type="entry name" value="Membrane frizzled-related protein"/>
    <property type="match status" value="1"/>
</dbReference>
<accession>A0A9D3QF03</accession>
<evidence type="ECO:0000256" key="3">
    <source>
        <dbReference type="ARBA" id="ARBA00022692"/>
    </source>
</evidence>
<dbReference type="SMART" id="SM00042">
    <property type="entry name" value="CUB"/>
    <property type="match status" value="1"/>
</dbReference>
<evidence type="ECO:0000256" key="7">
    <source>
        <dbReference type="ARBA" id="ARBA00023136"/>
    </source>
</evidence>
<dbReference type="InterPro" id="IPR000859">
    <property type="entry name" value="CUB_dom"/>
</dbReference>
<evidence type="ECO:0000259" key="11">
    <source>
        <dbReference type="PROSITE" id="PS01180"/>
    </source>
</evidence>
<dbReference type="SUPFAM" id="SSF56496">
    <property type="entry name" value="Fibrinogen C-terminal domain-like"/>
    <property type="match status" value="2"/>
</dbReference>
<sequence>MATTTTSPLLNFTIGSTRRTPETTTTMSCGGLLEGEEGEFQSPGFPQAYLSNMDCIWVISIQQGHLVQLTFHSMVLEEQRGCQYDYITVFDGRASEKQELGRFCGSELPPPLRSSSNTMTVQMRSDSSVELDGFSAHFHTVKSPAALTGHIQLRGGMNQFEGLVEVDIAGVKGGVCAKHWGNNEALVVCRQLGFMGTAVSARILENVGDLPVSVSFVKCHGDEQSLDQCEIRREEACSSAERAAVHCQVAQSCSVLRESGVHESGTYIIDPDGAGQGQKPFPVHCDMDSQPGTGVTVVSHDSESRVRVGPCEEAGCYSREVVYQHASLQQLRALIQASLWCSQKVKLECRHTRFLGAQWGWWTSWDGQRVDSWGGAATGSRRCACGERGDCDLGLSACNCDANDEVWRSDEGFLSDMALLPVREVRFGDTQDVPLEMAFHTIGSLRCGGHKSSKAFLESCAALKDAGIIHSGRYVIDPDGVGHGVSHFEVYCDMTSDPLTGVTVVGHDGEGRERVSPCEEPGCYSRELRYEAELPQLHALAQTSASCQQHVKLDCRHTRFVESGWGWWMTWAGQKRLDWGGSKSNSGSCACGMTGTCDTLGHLCNCDSNDHIWRSDEGFLTDRDALPVRAVHFGDTQDSPLEMAFHTIGKFSCRGRASPTL</sequence>
<dbReference type="Proteomes" id="UP001046870">
    <property type="component" value="Chromosome 2"/>
</dbReference>
<evidence type="ECO:0000313" key="14">
    <source>
        <dbReference type="EMBL" id="KAG7488757.1"/>
    </source>
</evidence>
<keyword evidence="8 10" id="KW-1015">Disulfide bond</keyword>
<dbReference type="PROSITE" id="PS50287">
    <property type="entry name" value="SRCR_2"/>
    <property type="match status" value="1"/>
</dbReference>
<dbReference type="OrthoDB" id="6350048at2759"/>
<comment type="subcellular location">
    <subcellularLocation>
        <location evidence="1">Membrane</location>
        <topology evidence="1">Single-pass membrane protein</topology>
    </subcellularLocation>
</comment>
<keyword evidence="4" id="KW-0732">Signal</keyword>
<dbReference type="InterPro" id="IPR002181">
    <property type="entry name" value="Fibrinogen_a/b/g_C_dom"/>
</dbReference>
<comment type="caution">
    <text evidence="14">The sequence shown here is derived from an EMBL/GenBank/DDBJ whole genome shotgun (WGS) entry which is preliminary data.</text>
</comment>
<gene>
    <name evidence="14" type="ORF">MATL_G00038090</name>
</gene>
<feature type="domain" description="Fibrinogen C-terminal" evidence="13">
    <location>
        <begin position="244"/>
        <end position="300"/>
    </location>
</feature>
<dbReference type="EMBL" id="JAFDVH010000002">
    <property type="protein sequence ID" value="KAG7488757.1"/>
    <property type="molecule type" value="Genomic_DNA"/>
</dbReference>
<dbReference type="CDD" id="cd00041">
    <property type="entry name" value="CUB"/>
    <property type="match status" value="1"/>
</dbReference>
<evidence type="ECO:0000256" key="9">
    <source>
        <dbReference type="ARBA" id="ARBA00023180"/>
    </source>
</evidence>
<feature type="disulfide bond" evidence="10">
    <location>
        <begin position="219"/>
        <end position="229"/>
    </location>
</feature>
<evidence type="ECO:0000256" key="2">
    <source>
        <dbReference type="ARBA" id="ARBA00009931"/>
    </source>
</evidence>
<feature type="domain" description="SRCR" evidence="12">
    <location>
        <begin position="151"/>
        <end position="248"/>
    </location>
</feature>
<dbReference type="FunFam" id="3.10.250.10:FF:000016">
    <property type="entry name" value="Scavenger receptor cysteine-rich protein type 12"/>
    <property type="match status" value="1"/>
</dbReference>
<dbReference type="PROSITE" id="PS01180">
    <property type="entry name" value="CUB"/>
    <property type="match status" value="1"/>
</dbReference>
<dbReference type="SMART" id="SM00202">
    <property type="entry name" value="SR"/>
    <property type="match status" value="1"/>
</dbReference>
<keyword evidence="15" id="KW-1185">Reference proteome</keyword>
<keyword evidence="7" id="KW-0472">Membrane</keyword>
<dbReference type="NCBIfam" id="NF040941">
    <property type="entry name" value="GGGWT_bact"/>
    <property type="match status" value="2"/>
</dbReference>
<dbReference type="Pfam" id="PF00530">
    <property type="entry name" value="SRCR"/>
    <property type="match status" value="1"/>
</dbReference>
<keyword evidence="9" id="KW-0325">Glycoprotein</keyword>
<dbReference type="PROSITE" id="PS51406">
    <property type="entry name" value="FIBRINOGEN_C_2"/>
    <property type="match status" value="1"/>
</dbReference>
<dbReference type="PANTHER" id="PTHR24251">
    <property type="entry name" value="OVOCHYMASE-RELATED"/>
    <property type="match status" value="1"/>
</dbReference>
<dbReference type="Gene3D" id="2.60.120.1000">
    <property type="match status" value="2"/>
</dbReference>
<evidence type="ECO:0000259" key="12">
    <source>
        <dbReference type="PROSITE" id="PS50287"/>
    </source>
</evidence>
<keyword evidence="3" id="KW-0812">Transmembrane</keyword>
<dbReference type="SUPFAM" id="SSF49854">
    <property type="entry name" value="Spermadhesin, CUB domain"/>
    <property type="match status" value="1"/>
</dbReference>
<dbReference type="AlphaFoldDB" id="A0A9D3QF03"/>
<evidence type="ECO:0000256" key="4">
    <source>
        <dbReference type="ARBA" id="ARBA00022729"/>
    </source>
</evidence>
<dbReference type="InterPro" id="IPR036056">
    <property type="entry name" value="Fibrinogen-like_C"/>
</dbReference>
<evidence type="ECO:0000256" key="6">
    <source>
        <dbReference type="ARBA" id="ARBA00022989"/>
    </source>
</evidence>
<reference evidence="14" key="1">
    <citation type="submission" date="2021-01" db="EMBL/GenBank/DDBJ databases">
        <authorList>
            <person name="Zahm M."/>
            <person name="Roques C."/>
            <person name="Cabau C."/>
            <person name="Klopp C."/>
            <person name="Donnadieu C."/>
            <person name="Jouanno E."/>
            <person name="Lampietro C."/>
            <person name="Louis A."/>
            <person name="Herpin A."/>
            <person name="Echchiki A."/>
            <person name="Berthelot C."/>
            <person name="Parey E."/>
            <person name="Roest-Crollius H."/>
            <person name="Braasch I."/>
            <person name="Postlethwait J."/>
            <person name="Bobe J."/>
            <person name="Montfort J."/>
            <person name="Bouchez O."/>
            <person name="Begum T."/>
            <person name="Mejri S."/>
            <person name="Adams A."/>
            <person name="Chen W.-J."/>
            <person name="Guiguen Y."/>
        </authorList>
    </citation>
    <scope>NUCLEOTIDE SEQUENCE</scope>
    <source>
        <strain evidence="14">YG-15Mar2019-1</strain>
        <tissue evidence="14">Brain</tissue>
    </source>
</reference>
<comment type="similarity">
    <text evidence="2">Belongs to the DMBT1 family.</text>
</comment>
<dbReference type="GO" id="GO:0016020">
    <property type="term" value="C:membrane"/>
    <property type="evidence" value="ECO:0007669"/>
    <property type="project" value="UniProtKB-SubCell"/>
</dbReference>
<evidence type="ECO:0000256" key="5">
    <source>
        <dbReference type="ARBA" id="ARBA00022737"/>
    </source>
</evidence>
<proteinExistence type="inferred from homology"/>
<dbReference type="Pfam" id="PF00431">
    <property type="entry name" value="CUB"/>
    <property type="match status" value="1"/>
</dbReference>
<evidence type="ECO:0000256" key="8">
    <source>
        <dbReference type="ARBA" id="ARBA00023157"/>
    </source>
</evidence>
<name>A0A9D3QF03_MEGAT</name>
<evidence type="ECO:0000313" key="15">
    <source>
        <dbReference type="Proteomes" id="UP001046870"/>
    </source>
</evidence>
<keyword evidence="5" id="KW-0677">Repeat</keyword>
<dbReference type="InterPro" id="IPR035914">
    <property type="entry name" value="Sperma_CUB_dom_sf"/>
</dbReference>
<organism evidence="14 15">
    <name type="scientific">Megalops atlanticus</name>
    <name type="common">Tarpon</name>
    <name type="synonym">Clupea gigantea</name>
    <dbReference type="NCBI Taxonomy" id="7932"/>
    <lineage>
        <taxon>Eukaryota</taxon>
        <taxon>Metazoa</taxon>
        <taxon>Chordata</taxon>
        <taxon>Craniata</taxon>
        <taxon>Vertebrata</taxon>
        <taxon>Euteleostomi</taxon>
        <taxon>Actinopterygii</taxon>
        <taxon>Neopterygii</taxon>
        <taxon>Teleostei</taxon>
        <taxon>Elopiformes</taxon>
        <taxon>Megalopidae</taxon>
        <taxon>Megalops</taxon>
    </lineage>
</organism>
<feature type="domain" description="CUB" evidence="11">
    <location>
        <begin position="29"/>
        <end position="141"/>
    </location>
</feature>